<dbReference type="EMBL" id="FBTU01000001">
    <property type="protein sequence ID" value="CUW04044.1"/>
    <property type="molecule type" value="Genomic_DNA"/>
</dbReference>
<dbReference type="Proteomes" id="UP000198868">
    <property type="component" value="Unassembled WGS sequence"/>
</dbReference>
<gene>
    <name evidence="2" type="ORF">KSL4_1889</name>
    <name evidence="1" type="ORF">PL111_1799</name>
</gene>
<dbReference type="AlphaFoldDB" id="A0AAN2QSH2"/>
<evidence type="ECO:0000313" key="2">
    <source>
        <dbReference type="EMBL" id="CUW20683.1"/>
    </source>
</evidence>
<organism evidence="1 3">
    <name type="scientific">Leuconostoc inhae</name>
    <dbReference type="NCBI Taxonomy" id="178001"/>
    <lineage>
        <taxon>Bacteria</taxon>
        <taxon>Bacillati</taxon>
        <taxon>Bacillota</taxon>
        <taxon>Bacilli</taxon>
        <taxon>Lactobacillales</taxon>
        <taxon>Lactobacillaceae</taxon>
        <taxon>Leuconostoc</taxon>
    </lineage>
</organism>
<evidence type="ECO:0000313" key="4">
    <source>
        <dbReference type="Proteomes" id="UP000199047"/>
    </source>
</evidence>
<protein>
    <submittedName>
        <fullName evidence="1">Uncharacterized protein</fullName>
    </submittedName>
</protein>
<name>A0AAN2QSH2_9LACO</name>
<reference evidence="3 4" key="1">
    <citation type="submission" date="2015-12" db="EMBL/GenBank/DDBJ databases">
        <authorList>
            <person name="Andreevskaya M."/>
        </authorList>
    </citation>
    <scope>NUCLEOTIDE SEQUENCE [LARGE SCALE GENOMIC DNA]</scope>
    <source>
        <strain evidence="2 4">KSL4-2</strain>
        <strain evidence="1 3">PL111</strain>
    </source>
</reference>
<evidence type="ECO:0000313" key="3">
    <source>
        <dbReference type="Proteomes" id="UP000198868"/>
    </source>
</evidence>
<accession>A0AAN2QSH2</accession>
<sequence>MCCKVCNTTAETSNEKAKQLLNWYPRSAAESIIATAQAMIDLGIVQIPE</sequence>
<evidence type="ECO:0000313" key="1">
    <source>
        <dbReference type="EMBL" id="CUW04044.1"/>
    </source>
</evidence>
<comment type="caution">
    <text evidence="1">The sequence shown here is derived from an EMBL/GenBank/DDBJ whole genome shotgun (WGS) entry which is preliminary data.</text>
</comment>
<dbReference type="Proteomes" id="UP000199047">
    <property type="component" value="Unassembled WGS sequence"/>
</dbReference>
<keyword evidence="4" id="KW-1185">Reference proteome</keyword>
<dbReference type="EMBL" id="FBTB01000023">
    <property type="protein sequence ID" value="CUW20683.1"/>
    <property type="molecule type" value="Genomic_DNA"/>
</dbReference>
<proteinExistence type="predicted"/>